<dbReference type="RefSeq" id="WP_079045996.1">
    <property type="nucleotide sequence ID" value="NZ_JYIJ01000010.1"/>
</dbReference>
<dbReference type="EMBL" id="JYIJ01000010">
    <property type="protein sequence ID" value="KWX05778.1"/>
    <property type="molecule type" value="Genomic_DNA"/>
</dbReference>
<dbReference type="GO" id="GO:0006310">
    <property type="term" value="P:DNA recombination"/>
    <property type="evidence" value="ECO:0007669"/>
    <property type="project" value="UniProtKB-KW"/>
</dbReference>
<accession>A0A132N6N7</accession>
<evidence type="ECO:0000256" key="4">
    <source>
        <dbReference type="PROSITE-ProRule" id="PRU01248"/>
    </source>
</evidence>
<dbReference type="GO" id="GO:0003677">
    <property type="term" value="F:DNA binding"/>
    <property type="evidence" value="ECO:0007669"/>
    <property type="project" value="UniProtKB-UniRule"/>
</dbReference>
<dbReference type="InterPro" id="IPR002104">
    <property type="entry name" value="Integrase_catalytic"/>
</dbReference>
<sequence length="309" mass="34146">MIVEGELVPVAARLPGSAGSRPTVERLAAAFLLSHQGNTREAYQRDLAHFAAWCARHEVDMLAVTRAHLDAYTEQQRRDGAAPATISRRLSALSGFYAYAVEEGVLARNPAARVRRPKVGDNVQSTGLSKEEAVILLDAAEAHSPRTAVVVQLLLLLGLRVSELCRARVEDLGYERGHRVLTVTRKGGRRQRMVIPPRAIDALERYLAGRDSGPLVATATGRPMDRHAVWRLLRRLARDCLPHLADRLHPHDLRHACATLALDAGAELRDVQDLLGHADPRTTRRYDRARHNLDRSPTYAVAGLLAGRR</sequence>
<dbReference type="Proteomes" id="UP000070659">
    <property type="component" value="Unassembled WGS sequence"/>
</dbReference>
<protein>
    <recommendedName>
        <fullName evidence="11">Integrase</fullName>
    </recommendedName>
</protein>
<keyword evidence="1" id="KW-0229">DNA integration</keyword>
<dbReference type="PROSITE" id="PS51898">
    <property type="entry name" value="TYR_RECOMBINASE"/>
    <property type="match status" value="1"/>
</dbReference>
<dbReference type="InterPro" id="IPR050090">
    <property type="entry name" value="Tyrosine_recombinase_XerCD"/>
</dbReference>
<evidence type="ECO:0000313" key="10">
    <source>
        <dbReference type="Proteomes" id="UP000070659"/>
    </source>
</evidence>
<dbReference type="InterPro" id="IPR010998">
    <property type="entry name" value="Integrase_recombinase_N"/>
</dbReference>
<evidence type="ECO:0008006" key="11">
    <source>
        <dbReference type="Google" id="ProtNLM"/>
    </source>
</evidence>
<evidence type="ECO:0000256" key="3">
    <source>
        <dbReference type="ARBA" id="ARBA00023172"/>
    </source>
</evidence>
<dbReference type="Gene3D" id="1.10.150.130">
    <property type="match status" value="1"/>
</dbReference>
<dbReference type="Pfam" id="PF02899">
    <property type="entry name" value="Phage_int_SAM_1"/>
    <property type="match status" value="1"/>
</dbReference>
<dbReference type="PANTHER" id="PTHR30349:SF81">
    <property type="entry name" value="TYROSINE RECOMBINASE XERC"/>
    <property type="match status" value="1"/>
</dbReference>
<keyword evidence="2 4" id="KW-0238">DNA-binding</keyword>
<reference evidence="7 10" key="1">
    <citation type="submission" date="2015-02" db="EMBL/GenBank/DDBJ databases">
        <title>Physiological reanalysis, assessment of diazotrophy, and genome sequences of multiple isolates of Streptomyces thermoautotrophicus.</title>
        <authorList>
            <person name="MacKellar D.C."/>
            <person name="Lieber L."/>
            <person name="Norman J."/>
            <person name="Bolger A."/>
            <person name="Tobin C."/>
            <person name="Murray J.W."/>
            <person name="Prell J."/>
        </authorList>
    </citation>
    <scope>NUCLEOTIDE SEQUENCE [LARGE SCALE GENOMIC DNA]</scope>
    <source>
        <strain evidence="7 10">UBT1</strain>
    </source>
</reference>
<keyword evidence="3" id="KW-0233">DNA recombination</keyword>
<feature type="domain" description="Core-binding (CB)" evidence="6">
    <location>
        <begin position="22"/>
        <end position="101"/>
    </location>
</feature>
<dbReference type="AlphaFoldDB" id="A0A132N6N7"/>
<dbReference type="OrthoDB" id="4137935at2"/>
<dbReference type="SUPFAM" id="SSF56349">
    <property type="entry name" value="DNA breaking-rejoining enzymes"/>
    <property type="match status" value="1"/>
</dbReference>
<organism evidence="7 10">
    <name type="scientific">Carbonactinospora thermoautotrophica</name>
    <dbReference type="NCBI Taxonomy" id="1469144"/>
    <lineage>
        <taxon>Bacteria</taxon>
        <taxon>Bacillati</taxon>
        <taxon>Actinomycetota</taxon>
        <taxon>Actinomycetes</taxon>
        <taxon>Kitasatosporales</taxon>
        <taxon>Carbonactinosporaceae</taxon>
        <taxon>Carbonactinospora</taxon>
    </lineage>
</organism>
<evidence type="ECO:0000259" key="5">
    <source>
        <dbReference type="PROSITE" id="PS51898"/>
    </source>
</evidence>
<evidence type="ECO:0000256" key="1">
    <source>
        <dbReference type="ARBA" id="ARBA00022908"/>
    </source>
</evidence>
<comment type="caution">
    <text evidence="7">The sequence shown here is derived from an EMBL/GenBank/DDBJ whole genome shotgun (WGS) entry which is preliminary data.</text>
</comment>
<reference evidence="9" key="2">
    <citation type="submission" date="2015-02" db="EMBL/GenBank/DDBJ databases">
        <title>Physiological reanalysis, assessment of diazotrophy, and genome sequences of multiple isolates of Streptomyces thermoautotrophicus.</title>
        <authorList>
            <person name="MacKellar D.C."/>
            <person name="Lieber L."/>
            <person name="Norman J."/>
            <person name="Bolger A."/>
            <person name="Tobin C."/>
            <person name="Murray J.W."/>
            <person name="Friesen M."/>
            <person name="Prell J."/>
        </authorList>
    </citation>
    <scope>NUCLEOTIDE SEQUENCE [LARGE SCALE GENOMIC DNA]</scope>
    <source>
        <strain evidence="9">UBT1</strain>
    </source>
</reference>
<evidence type="ECO:0000313" key="8">
    <source>
        <dbReference type="EMBL" id="KWX08966.1"/>
    </source>
</evidence>
<evidence type="ECO:0000313" key="9">
    <source>
        <dbReference type="Proteomes" id="UP000070598"/>
    </source>
</evidence>
<dbReference type="Pfam" id="PF00589">
    <property type="entry name" value="Phage_integrase"/>
    <property type="match status" value="1"/>
</dbReference>
<name>A0A132N6N7_9ACTN</name>
<dbReference type="InterPro" id="IPR013762">
    <property type="entry name" value="Integrase-like_cat_sf"/>
</dbReference>
<dbReference type="InterPro" id="IPR004107">
    <property type="entry name" value="Integrase_SAM-like_N"/>
</dbReference>
<evidence type="ECO:0000313" key="7">
    <source>
        <dbReference type="EMBL" id="KWX05778.1"/>
    </source>
</evidence>
<dbReference type="Gene3D" id="1.10.443.10">
    <property type="entry name" value="Intergrase catalytic core"/>
    <property type="match status" value="1"/>
</dbReference>
<dbReference type="InterPro" id="IPR011010">
    <property type="entry name" value="DNA_brk_join_enz"/>
</dbReference>
<dbReference type="InterPro" id="IPR044068">
    <property type="entry name" value="CB"/>
</dbReference>
<dbReference type="GO" id="GO:0015074">
    <property type="term" value="P:DNA integration"/>
    <property type="evidence" value="ECO:0007669"/>
    <property type="project" value="UniProtKB-KW"/>
</dbReference>
<proteinExistence type="predicted"/>
<dbReference type="EMBL" id="JYIK01000913">
    <property type="protein sequence ID" value="KWX08966.1"/>
    <property type="molecule type" value="Genomic_DNA"/>
</dbReference>
<evidence type="ECO:0000259" key="6">
    <source>
        <dbReference type="PROSITE" id="PS51900"/>
    </source>
</evidence>
<dbReference type="PATRIC" id="fig|1469144.8.peg.1442"/>
<dbReference type="Proteomes" id="UP000070598">
    <property type="component" value="Unassembled WGS sequence"/>
</dbReference>
<evidence type="ECO:0000256" key="2">
    <source>
        <dbReference type="ARBA" id="ARBA00023125"/>
    </source>
</evidence>
<feature type="domain" description="Tyr recombinase" evidence="5">
    <location>
        <begin position="123"/>
        <end position="300"/>
    </location>
</feature>
<dbReference type="PANTHER" id="PTHR30349">
    <property type="entry name" value="PHAGE INTEGRASE-RELATED"/>
    <property type="match status" value="1"/>
</dbReference>
<dbReference type="PROSITE" id="PS51900">
    <property type="entry name" value="CB"/>
    <property type="match status" value="1"/>
</dbReference>
<gene>
    <name evidence="7" type="ORF">TH66_01300</name>
    <name evidence="8" type="ORF">TR74_12475</name>
</gene>